<dbReference type="InterPro" id="IPR001005">
    <property type="entry name" value="SANT/Myb"/>
</dbReference>
<dbReference type="PANTHER" id="PTHR47997">
    <property type="entry name" value="MYB DOMAIN PROTEIN 55"/>
    <property type="match status" value="1"/>
</dbReference>
<evidence type="ECO:0000313" key="10">
    <source>
        <dbReference type="Proteomes" id="UP001187192"/>
    </source>
</evidence>
<dbReference type="SUPFAM" id="SSF46689">
    <property type="entry name" value="Homeodomain-like"/>
    <property type="match status" value="1"/>
</dbReference>
<evidence type="ECO:0000259" key="7">
    <source>
        <dbReference type="PROSITE" id="PS50090"/>
    </source>
</evidence>
<accession>A0AA88AA37</accession>
<keyword evidence="6" id="KW-0539">Nucleus</keyword>
<comment type="subcellular location">
    <subcellularLocation>
        <location evidence="1">Nucleus</location>
    </subcellularLocation>
</comment>
<feature type="domain" description="HTH myb-type" evidence="8">
    <location>
        <begin position="63"/>
        <end position="117"/>
    </location>
</feature>
<evidence type="ECO:0000256" key="6">
    <source>
        <dbReference type="ARBA" id="ARBA00023242"/>
    </source>
</evidence>
<dbReference type="GO" id="GO:0005634">
    <property type="term" value="C:nucleus"/>
    <property type="evidence" value="ECO:0007669"/>
    <property type="project" value="UniProtKB-SubCell"/>
</dbReference>
<reference evidence="9" key="1">
    <citation type="submission" date="2023-07" db="EMBL/GenBank/DDBJ databases">
        <title>draft genome sequence of fig (Ficus carica).</title>
        <authorList>
            <person name="Takahashi T."/>
            <person name="Nishimura K."/>
        </authorList>
    </citation>
    <scope>NUCLEOTIDE SEQUENCE</scope>
</reference>
<evidence type="ECO:0000256" key="3">
    <source>
        <dbReference type="ARBA" id="ARBA00023015"/>
    </source>
</evidence>
<evidence type="ECO:0000256" key="2">
    <source>
        <dbReference type="ARBA" id="ARBA00022737"/>
    </source>
</evidence>
<keyword evidence="10" id="KW-1185">Reference proteome</keyword>
<dbReference type="Proteomes" id="UP001187192">
    <property type="component" value="Unassembled WGS sequence"/>
</dbReference>
<feature type="domain" description="HTH myb-type" evidence="8">
    <location>
        <begin position="10"/>
        <end position="62"/>
    </location>
</feature>
<organism evidence="9 10">
    <name type="scientific">Ficus carica</name>
    <name type="common">Common fig</name>
    <dbReference type="NCBI Taxonomy" id="3494"/>
    <lineage>
        <taxon>Eukaryota</taxon>
        <taxon>Viridiplantae</taxon>
        <taxon>Streptophyta</taxon>
        <taxon>Embryophyta</taxon>
        <taxon>Tracheophyta</taxon>
        <taxon>Spermatophyta</taxon>
        <taxon>Magnoliopsida</taxon>
        <taxon>eudicotyledons</taxon>
        <taxon>Gunneridae</taxon>
        <taxon>Pentapetalae</taxon>
        <taxon>rosids</taxon>
        <taxon>fabids</taxon>
        <taxon>Rosales</taxon>
        <taxon>Moraceae</taxon>
        <taxon>Ficeae</taxon>
        <taxon>Ficus</taxon>
    </lineage>
</organism>
<feature type="domain" description="Myb-like" evidence="7">
    <location>
        <begin position="63"/>
        <end position="113"/>
    </location>
</feature>
<evidence type="ECO:0000259" key="8">
    <source>
        <dbReference type="PROSITE" id="PS51294"/>
    </source>
</evidence>
<dbReference type="Pfam" id="PF00249">
    <property type="entry name" value="Myb_DNA-binding"/>
    <property type="match status" value="2"/>
</dbReference>
<comment type="caution">
    <text evidence="9">The sequence shown here is derived from an EMBL/GenBank/DDBJ whole genome shotgun (WGS) entry which is preliminary data.</text>
</comment>
<protein>
    <submittedName>
        <fullName evidence="9">Uncharacterized protein</fullName>
    </submittedName>
</protein>
<proteinExistence type="predicted"/>
<evidence type="ECO:0000256" key="1">
    <source>
        <dbReference type="ARBA" id="ARBA00004123"/>
    </source>
</evidence>
<dbReference type="InterPro" id="IPR051953">
    <property type="entry name" value="Plant_SW-associated_TFs"/>
</dbReference>
<dbReference type="PROSITE" id="PS51294">
    <property type="entry name" value="HTH_MYB"/>
    <property type="match status" value="2"/>
</dbReference>
<keyword evidence="2" id="KW-0677">Repeat</keyword>
<keyword evidence="4" id="KW-0238">DNA-binding</keyword>
<keyword evidence="3" id="KW-0805">Transcription regulation</keyword>
<dbReference type="SMART" id="SM00717">
    <property type="entry name" value="SANT"/>
    <property type="match status" value="2"/>
</dbReference>
<dbReference type="PANTHER" id="PTHR47997:SF28">
    <property type="entry name" value="TRANSCRIPTION FACTOR MYB15-LIKE"/>
    <property type="match status" value="1"/>
</dbReference>
<evidence type="ECO:0000256" key="5">
    <source>
        <dbReference type="ARBA" id="ARBA00023163"/>
    </source>
</evidence>
<dbReference type="InterPro" id="IPR017930">
    <property type="entry name" value="Myb_dom"/>
</dbReference>
<gene>
    <name evidence="9" type="ORF">TIFTF001_020104</name>
</gene>
<dbReference type="InterPro" id="IPR009057">
    <property type="entry name" value="Homeodomain-like_sf"/>
</dbReference>
<evidence type="ECO:0000256" key="4">
    <source>
        <dbReference type="ARBA" id="ARBA00023125"/>
    </source>
</evidence>
<evidence type="ECO:0000313" key="9">
    <source>
        <dbReference type="EMBL" id="GMN50943.1"/>
    </source>
</evidence>
<dbReference type="AlphaFoldDB" id="A0AA88AA37"/>
<feature type="domain" description="Myb-like" evidence="7">
    <location>
        <begin position="10"/>
        <end position="62"/>
    </location>
</feature>
<dbReference type="PROSITE" id="PS50090">
    <property type="entry name" value="MYB_LIKE"/>
    <property type="match status" value="2"/>
</dbReference>
<dbReference type="GO" id="GO:0003677">
    <property type="term" value="F:DNA binding"/>
    <property type="evidence" value="ECO:0007669"/>
    <property type="project" value="UniProtKB-KW"/>
</dbReference>
<sequence>MMKKTSSSEKTPLKKGAWSPEEDRKLVAYIKRYKIWNWSEMSKAAGLARSGKSCRLRWVNYLRPDIKHGNFSEQEKETIITLHETLGNRWSAIAAKLPGRTDNEVKNYWHTHLKKRLKVDSASTVLGELHKVDDETSAKNLSESDHLLSSKPAESMSILKGTDNAVVSPRLMSSTDNPSSVLITSSAPTSCGIGKDGKNVIESIIDNTSSETLNFDQELQSLWTKPDIVGNGDFFDLDNQLIGPSGNPQEWQQDSIWPSDFYKGYDYYDWIDDIDKIFGT</sequence>
<dbReference type="CDD" id="cd00167">
    <property type="entry name" value="SANT"/>
    <property type="match status" value="2"/>
</dbReference>
<name>A0AA88AA37_FICCA</name>
<dbReference type="FunFam" id="1.10.10.60:FF:000001">
    <property type="entry name" value="MYB-related transcription factor"/>
    <property type="match status" value="1"/>
</dbReference>
<keyword evidence="5" id="KW-0804">Transcription</keyword>
<dbReference type="EMBL" id="BTGU01000035">
    <property type="protein sequence ID" value="GMN50943.1"/>
    <property type="molecule type" value="Genomic_DNA"/>
</dbReference>
<dbReference type="Gene3D" id="1.10.10.60">
    <property type="entry name" value="Homeodomain-like"/>
    <property type="match status" value="2"/>
</dbReference>